<accession>A0ACC1R033</accession>
<comment type="caution">
    <text evidence="1">The sequence shown here is derived from an EMBL/GenBank/DDBJ whole genome shotgun (WGS) entry which is preliminary data.</text>
</comment>
<proteinExistence type="predicted"/>
<keyword evidence="2" id="KW-1185">Reference proteome</keyword>
<name>A0ACC1R033_9HYPO</name>
<evidence type="ECO:0000313" key="2">
    <source>
        <dbReference type="Proteomes" id="UP001148737"/>
    </source>
</evidence>
<protein>
    <submittedName>
        <fullName evidence="1">Uncharacterized protein</fullName>
    </submittedName>
</protein>
<sequence>MSSASHDQVLFGALFHHIVLPPKLPANPESDSVPLSWELTERFIAACNHLRSPDAQLPWKTVEASLRLSQSLLPPISKETLAVAFSAIADGDGSEYLAFHVAQQNAAVILYKNKQTDEVIFEAFEVSASTRAVLDTNNALRCVFPCRAVAIPVGELAVPSFRDAVADSPTAVDYNIYDRAYEQAIKDKLKENPSARPIMYLTKFVKETDYFKSFENITEGTIFSPTVVREQMRETREQLYSHFTSPSTTKLASLVAKFGLSDPPHDARPTELNTDGALVAPEAQQPNVADDEATLTTAAEAPAPKDGDATAAPDNVPAEEQHAAKAREPGHQPALKHLVEALRAKTAASFSAEQKA</sequence>
<evidence type="ECO:0000313" key="1">
    <source>
        <dbReference type="EMBL" id="KAJ3496351.1"/>
    </source>
</evidence>
<reference evidence="1" key="1">
    <citation type="submission" date="2022-07" db="EMBL/GenBank/DDBJ databases">
        <title>Genome Sequence of Lecanicillium saksenae.</title>
        <authorList>
            <person name="Buettner E."/>
        </authorList>
    </citation>
    <scope>NUCLEOTIDE SEQUENCE</scope>
    <source>
        <strain evidence="1">VT-O1</strain>
    </source>
</reference>
<gene>
    <name evidence="1" type="ORF">NLG97_g2725</name>
</gene>
<dbReference type="EMBL" id="JANAKD010000199">
    <property type="protein sequence ID" value="KAJ3496351.1"/>
    <property type="molecule type" value="Genomic_DNA"/>
</dbReference>
<organism evidence="1 2">
    <name type="scientific">Lecanicillium saksenae</name>
    <dbReference type="NCBI Taxonomy" id="468837"/>
    <lineage>
        <taxon>Eukaryota</taxon>
        <taxon>Fungi</taxon>
        <taxon>Dikarya</taxon>
        <taxon>Ascomycota</taxon>
        <taxon>Pezizomycotina</taxon>
        <taxon>Sordariomycetes</taxon>
        <taxon>Hypocreomycetidae</taxon>
        <taxon>Hypocreales</taxon>
        <taxon>Cordycipitaceae</taxon>
        <taxon>Lecanicillium</taxon>
    </lineage>
</organism>
<dbReference type="Proteomes" id="UP001148737">
    <property type="component" value="Unassembled WGS sequence"/>
</dbReference>